<reference evidence="15" key="1">
    <citation type="journal article" date="2014" name="Int. J. Syst. Evol. Microbiol.">
        <title>Complete genome sequence of Corynebacterium casei LMG S-19264T (=DSM 44701T), isolated from a smear-ripened cheese.</title>
        <authorList>
            <consortium name="US DOE Joint Genome Institute (JGI-PGF)"/>
            <person name="Walter F."/>
            <person name="Albersmeier A."/>
            <person name="Kalinowski J."/>
            <person name="Ruckert C."/>
        </authorList>
    </citation>
    <scope>NUCLEOTIDE SEQUENCE</scope>
    <source>
        <strain evidence="15">CGMCC 1.14984</strain>
    </source>
</reference>
<name>A0A8J3A277_9PROT</name>
<evidence type="ECO:0000256" key="11">
    <source>
        <dbReference type="RuleBase" id="RU003357"/>
    </source>
</evidence>
<keyword evidence="8 10" id="KW-0472">Membrane</keyword>
<protein>
    <submittedName>
        <fullName evidence="15">Ligand-gated channel protein</fullName>
    </submittedName>
    <submittedName>
        <fullName evidence="16">TonB-dependent hemoglobin/transferrin/lactoferrin family receptor</fullName>
    </submittedName>
</protein>
<dbReference type="InterPro" id="IPR010949">
    <property type="entry name" value="TonB_Hb/transfer/lactofer_rcpt"/>
</dbReference>
<gene>
    <name evidence="15" type="primary">chuA</name>
    <name evidence="16" type="ORF">FF098_002485</name>
    <name evidence="15" type="ORF">GCM10011355_05060</name>
</gene>
<dbReference type="RefSeq" id="WP_155136898.1">
    <property type="nucleotide sequence ID" value="NZ_BMGZ01000001.1"/>
</dbReference>
<evidence type="ECO:0000256" key="1">
    <source>
        <dbReference type="ARBA" id="ARBA00004571"/>
    </source>
</evidence>
<dbReference type="GO" id="GO:0015232">
    <property type="term" value="F:heme transmembrane transporter activity"/>
    <property type="evidence" value="ECO:0007669"/>
    <property type="project" value="InterPro"/>
</dbReference>
<feature type="domain" description="TonB-dependent receptor-like beta-barrel" evidence="13">
    <location>
        <begin position="254"/>
        <end position="682"/>
    </location>
</feature>
<reference evidence="16 18" key="2">
    <citation type="submission" date="2020-02" db="EMBL/GenBank/DDBJ databases">
        <title>Genome sequence of Parvularcula flava strain NH6-79.</title>
        <authorList>
            <person name="Abdul Karim M.H."/>
            <person name="Lam M.Q."/>
            <person name="Chen S.J."/>
            <person name="Yahya A."/>
            <person name="Shahir S."/>
            <person name="Shamsir M.S."/>
            <person name="Chong C.S."/>
        </authorList>
    </citation>
    <scope>NUCLEOTIDE SEQUENCE [LARGE SCALE GENOMIC DNA]</scope>
    <source>
        <strain evidence="16 18">NH6-79</strain>
    </source>
</reference>
<comment type="similarity">
    <text evidence="2 10 11">Belongs to the TonB-dependent receptor family.</text>
</comment>
<dbReference type="Proteomes" id="UP000818603">
    <property type="component" value="Unassembled WGS sequence"/>
</dbReference>
<dbReference type="PANTHER" id="PTHR30069:SF41">
    <property type="entry name" value="HEME_HEMOPEXIN UTILIZATION PROTEIN C"/>
    <property type="match status" value="1"/>
</dbReference>
<dbReference type="GO" id="GO:0044718">
    <property type="term" value="P:siderophore transmembrane transport"/>
    <property type="evidence" value="ECO:0007669"/>
    <property type="project" value="TreeGrafter"/>
</dbReference>
<feature type="domain" description="TonB-dependent receptor plug" evidence="14">
    <location>
        <begin position="65"/>
        <end position="168"/>
    </location>
</feature>
<dbReference type="Gene3D" id="2.40.170.20">
    <property type="entry name" value="TonB-dependent receptor, beta-barrel domain"/>
    <property type="match status" value="1"/>
</dbReference>
<dbReference type="InterPro" id="IPR036942">
    <property type="entry name" value="Beta-barrel_TonB_sf"/>
</dbReference>
<dbReference type="AlphaFoldDB" id="A0A8J3A277"/>
<evidence type="ECO:0000256" key="2">
    <source>
        <dbReference type="ARBA" id="ARBA00009810"/>
    </source>
</evidence>
<evidence type="ECO:0000313" key="17">
    <source>
        <dbReference type="Proteomes" id="UP000621856"/>
    </source>
</evidence>
<sequence length="711" mass="75835">MKKLLLTTTALALGAALSSLPATAIAQQAAESAETVTGKDQTVTDLAYAGEVFTITATRNPMPAFDYPGSVSVITTEEIEDKLASSISDLFDEEPGIRFDGGPRRTGETPSIRGIEGEGVVILFDGVRQSFISGHDGRFFIEPDLVAQAEVVRGPSSALYGSGALGGVIALRTLDASDLLGDGEQFGYRLGAGYQDVNGESRIGGTVFGRSADGRFDGLASLTRREAGDISLGNGLELTADDKLLSGLIKGSAQLTEALRLEASWTGYTDDAVEPNNGQGANEGDLVEKEIRSDSWRSALSFNPAGNDLINAGLIVYANEASVDEDEVDSDRTIGRTVESTGFVFDNRSRFTLSPAASLTFTYGGEYYEDEQTGTDNDTTDGTRGGVPDASAETTGLFAQAELEIETGIGQFSFIPAIRHDSFSSSSPADDLEIEDDATSAKAGLAWRPTEWSLLYANYAEAFRAPSFNELFADDIHFVIPLGPGVEAENYFIPNPDLQSEESTSWEIGGGVQFADLFAPSDSLQVKAGYYSSDVDNLIDLNVDFAFSPGCFAPGAGACNAGTSNYANVANATLEGWELEADYDNARYFASINFSSIDGENRDTGDYVGILSPNRLNVNWGVKFPEIDTKIGLRTELAADHDKVNDPAQERDGYLVSDIYASWAPATGSLAGLRVDAGFDNVFNEEYERSFAGVLAPGRNGKVAIRWTATY</sequence>
<dbReference type="GO" id="GO:0009279">
    <property type="term" value="C:cell outer membrane"/>
    <property type="evidence" value="ECO:0007669"/>
    <property type="project" value="UniProtKB-SubCell"/>
</dbReference>
<dbReference type="InterPro" id="IPR012910">
    <property type="entry name" value="Plug_dom"/>
</dbReference>
<keyword evidence="18" id="KW-1185">Reference proteome</keyword>
<dbReference type="Pfam" id="PF07715">
    <property type="entry name" value="Plug"/>
    <property type="match status" value="1"/>
</dbReference>
<evidence type="ECO:0000259" key="14">
    <source>
        <dbReference type="Pfam" id="PF07715"/>
    </source>
</evidence>
<dbReference type="InterPro" id="IPR011276">
    <property type="entry name" value="TonB_haem/Hb_rcpt"/>
</dbReference>
<keyword evidence="4 10" id="KW-1134">Transmembrane beta strand</keyword>
<evidence type="ECO:0000313" key="16">
    <source>
        <dbReference type="EMBL" id="NHK26775.1"/>
    </source>
</evidence>
<keyword evidence="16" id="KW-0675">Receptor</keyword>
<dbReference type="InterPro" id="IPR039426">
    <property type="entry name" value="TonB-dep_rcpt-like"/>
</dbReference>
<keyword evidence="3 10" id="KW-0813">Transport</keyword>
<evidence type="ECO:0000256" key="8">
    <source>
        <dbReference type="ARBA" id="ARBA00023136"/>
    </source>
</evidence>
<dbReference type="Pfam" id="PF00593">
    <property type="entry name" value="TonB_dep_Rec_b-barrel"/>
    <property type="match status" value="1"/>
</dbReference>
<evidence type="ECO:0000256" key="6">
    <source>
        <dbReference type="ARBA" id="ARBA00022729"/>
    </source>
</evidence>
<evidence type="ECO:0000256" key="12">
    <source>
        <dbReference type="SAM" id="SignalP"/>
    </source>
</evidence>
<dbReference type="SUPFAM" id="SSF56935">
    <property type="entry name" value="Porins"/>
    <property type="match status" value="1"/>
</dbReference>
<dbReference type="InterPro" id="IPR037066">
    <property type="entry name" value="Plug_dom_sf"/>
</dbReference>
<keyword evidence="7 11" id="KW-0798">TonB box</keyword>
<dbReference type="Gene3D" id="2.170.130.10">
    <property type="entry name" value="TonB-dependent receptor, plug domain"/>
    <property type="match status" value="1"/>
</dbReference>
<dbReference type="CDD" id="cd01347">
    <property type="entry name" value="ligand_gated_channel"/>
    <property type="match status" value="1"/>
</dbReference>
<accession>A0A8J3A277</accession>
<evidence type="ECO:0000313" key="18">
    <source>
        <dbReference type="Proteomes" id="UP000818603"/>
    </source>
</evidence>
<evidence type="ECO:0000256" key="10">
    <source>
        <dbReference type="PROSITE-ProRule" id="PRU01360"/>
    </source>
</evidence>
<comment type="caution">
    <text evidence="15">The sequence shown here is derived from an EMBL/GenBank/DDBJ whole genome shotgun (WGS) entry which is preliminary data.</text>
</comment>
<dbReference type="Proteomes" id="UP000621856">
    <property type="component" value="Unassembled WGS sequence"/>
</dbReference>
<organism evidence="15 17">
    <name type="scientific">Aquisalinus luteolus</name>
    <dbReference type="NCBI Taxonomy" id="1566827"/>
    <lineage>
        <taxon>Bacteria</taxon>
        <taxon>Pseudomonadati</taxon>
        <taxon>Pseudomonadota</taxon>
        <taxon>Alphaproteobacteria</taxon>
        <taxon>Parvularculales</taxon>
        <taxon>Parvularculaceae</taxon>
        <taxon>Aquisalinus</taxon>
    </lineage>
</organism>
<reference evidence="15" key="3">
    <citation type="submission" date="2020-09" db="EMBL/GenBank/DDBJ databases">
        <authorList>
            <person name="Sun Q."/>
            <person name="Zhou Y."/>
        </authorList>
    </citation>
    <scope>NUCLEOTIDE SEQUENCE</scope>
    <source>
        <strain evidence="15">CGMCC 1.14984</strain>
    </source>
</reference>
<evidence type="ECO:0000256" key="7">
    <source>
        <dbReference type="ARBA" id="ARBA00023077"/>
    </source>
</evidence>
<dbReference type="GO" id="GO:0015344">
    <property type="term" value="F:siderophore uptake transmembrane transporter activity"/>
    <property type="evidence" value="ECO:0007669"/>
    <property type="project" value="TreeGrafter"/>
</dbReference>
<comment type="subcellular location">
    <subcellularLocation>
        <location evidence="1 10">Cell outer membrane</location>
        <topology evidence="1 10">Multi-pass membrane protein</topology>
    </subcellularLocation>
</comment>
<evidence type="ECO:0000256" key="9">
    <source>
        <dbReference type="ARBA" id="ARBA00023237"/>
    </source>
</evidence>
<dbReference type="NCBIfam" id="TIGR01786">
    <property type="entry name" value="TonB-hemlactrns"/>
    <property type="match status" value="1"/>
</dbReference>
<dbReference type="EMBL" id="VCJR02000001">
    <property type="protein sequence ID" value="NHK26775.1"/>
    <property type="molecule type" value="Genomic_DNA"/>
</dbReference>
<dbReference type="EMBL" id="BMGZ01000001">
    <property type="protein sequence ID" value="GGH93373.1"/>
    <property type="molecule type" value="Genomic_DNA"/>
</dbReference>
<dbReference type="PROSITE" id="PS52016">
    <property type="entry name" value="TONB_DEPENDENT_REC_3"/>
    <property type="match status" value="1"/>
</dbReference>
<keyword evidence="5 10" id="KW-0812">Transmembrane</keyword>
<evidence type="ECO:0000313" key="15">
    <source>
        <dbReference type="EMBL" id="GGH93373.1"/>
    </source>
</evidence>
<feature type="chain" id="PRO_5035182604" evidence="12">
    <location>
        <begin position="25"/>
        <end position="711"/>
    </location>
</feature>
<dbReference type="InterPro" id="IPR000531">
    <property type="entry name" value="Beta-barrel_TonB"/>
</dbReference>
<dbReference type="NCBIfam" id="TIGR01785">
    <property type="entry name" value="TonB-hemin"/>
    <property type="match status" value="1"/>
</dbReference>
<feature type="signal peptide" evidence="12">
    <location>
        <begin position="1"/>
        <end position="24"/>
    </location>
</feature>
<keyword evidence="6 12" id="KW-0732">Signal</keyword>
<proteinExistence type="inferred from homology"/>
<keyword evidence="9 10" id="KW-0998">Cell outer membrane</keyword>
<dbReference type="PANTHER" id="PTHR30069">
    <property type="entry name" value="TONB-DEPENDENT OUTER MEMBRANE RECEPTOR"/>
    <property type="match status" value="1"/>
</dbReference>
<evidence type="ECO:0000259" key="13">
    <source>
        <dbReference type="Pfam" id="PF00593"/>
    </source>
</evidence>
<evidence type="ECO:0000256" key="5">
    <source>
        <dbReference type="ARBA" id="ARBA00022692"/>
    </source>
</evidence>
<evidence type="ECO:0000256" key="3">
    <source>
        <dbReference type="ARBA" id="ARBA00022448"/>
    </source>
</evidence>
<evidence type="ECO:0000256" key="4">
    <source>
        <dbReference type="ARBA" id="ARBA00022452"/>
    </source>
</evidence>